<proteinExistence type="predicted"/>
<name>A0ABT2PI95_9BURK</name>
<keyword evidence="2" id="KW-1185">Reference proteome</keyword>
<evidence type="ECO:0000313" key="2">
    <source>
        <dbReference type="Proteomes" id="UP001525968"/>
    </source>
</evidence>
<sequence length="41" mass="4549">MACEKRRLAAAKNFGEMTARWLADARMAAIKLLDLDLLGTL</sequence>
<dbReference type="Proteomes" id="UP001525968">
    <property type="component" value="Unassembled WGS sequence"/>
</dbReference>
<accession>A0ABT2PI95</accession>
<reference evidence="1 2" key="1">
    <citation type="submission" date="2022-09" db="EMBL/GenBank/DDBJ databases">
        <title>Draft genome of isolate Be4.</title>
        <authorList>
            <person name="Sanchez-Castro I."/>
            <person name="Martinez-Rodriguez P."/>
            <person name="Descostes M."/>
            <person name="Merroun M."/>
        </authorList>
    </citation>
    <scope>NUCLEOTIDE SEQUENCE [LARGE SCALE GENOMIC DNA]</scope>
    <source>
        <strain evidence="1 2">Be4</strain>
    </source>
</reference>
<comment type="caution">
    <text evidence="1">The sequence shown here is derived from an EMBL/GenBank/DDBJ whole genome shotgun (WGS) entry which is preliminary data.</text>
</comment>
<gene>
    <name evidence="1" type="ORF">N0K08_02785</name>
</gene>
<dbReference type="EMBL" id="JAODYH010000002">
    <property type="protein sequence ID" value="MCT9809551.1"/>
    <property type="molecule type" value="Genomic_DNA"/>
</dbReference>
<organism evidence="1 2">
    <name type="scientific">Acidovorax bellezanensis</name>
    <dbReference type="NCBI Taxonomy" id="2976702"/>
    <lineage>
        <taxon>Bacteria</taxon>
        <taxon>Pseudomonadati</taxon>
        <taxon>Pseudomonadota</taxon>
        <taxon>Betaproteobacteria</taxon>
        <taxon>Burkholderiales</taxon>
        <taxon>Comamonadaceae</taxon>
        <taxon>Acidovorax</taxon>
    </lineage>
</organism>
<protein>
    <submittedName>
        <fullName evidence="1">Uncharacterized protein</fullName>
    </submittedName>
</protein>
<evidence type="ECO:0000313" key="1">
    <source>
        <dbReference type="EMBL" id="MCT9809551.1"/>
    </source>
</evidence>